<dbReference type="PATRIC" id="fig|1382798.3.peg.6"/>
<dbReference type="InterPro" id="IPR026444">
    <property type="entry name" value="Secre_tail"/>
</dbReference>
<keyword evidence="1 2" id="KW-0732">Signal</keyword>
<dbReference type="RefSeq" id="WP_044624637.1">
    <property type="nucleotide sequence ID" value="NZ_JTDV01000001.1"/>
</dbReference>
<evidence type="ECO:0000259" key="3">
    <source>
        <dbReference type="Pfam" id="PF18962"/>
    </source>
</evidence>
<gene>
    <name evidence="4" type="ORF">PK35_00025</name>
</gene>
<accession>A0A0D7W580</accession>
<dbReference type="Proteomes" id="UP000032361">
    <property type="component" value="Unassembled WGS sequence"/>
</dbReference>
<feature type="chain" id="PRO_5002325273" description="Secretion system C-terminal sorting domain-containing protein" evidence="2">
    <location>
        <begin position="27"/>
        <end position="164"/>
    </location>
</feature>
<evidence type="ECO:0000256" key="1">
    <source>
        <dbReference type="ARBA" id="ARBA00022729"/>
    </source>
</evidence>
<dbReference type="OrthoDB" id="1352409at2"/>
<dbReference type="EMBL" id="JTDV01000001">
    <property type="protein sequence ID" value="KJD34255.1"/>
    <property type="molecule type" value="Genomic_DNA"/>
</dbReference>
<reference evidence="4 5" key="1">
    <citation type="journal article" date="2015" name="Antonie Van Leeuwenhoek">
        <title>Tamlana nanhaiensis sp. nov., isolated from surface seawater collected from the South China Sea.</title>
        <authorList>
            <person name="Liu X."/>
            <person name="Lai Q."/>
            <person name="Du Y."/>
            <person name="Li G."/>
            <person name="Sun F."/>
            <person name="Shao Z."/>
        </authorList>
    </citation>
    <scope>NUCLEOTIDE SEQUENCE [LARGE SCALE GENOMIC DNA]</scope>
    <source>
        <strain evidence="4 5">FHC16</strain>
    </source>
</reference>
<comment type="caution">
    <text evidence="4">The sequence shown here is derived from an EMBL/GenBank/DDBJ whole genome shotgun (WGS) entry which is preliminary data.</text>
</comment>
<sequence>MIPKKVMLKIGIITLLLSVIPSQMQAQNAFLSSGHTAVGSGGSANYSIGQIIQEKTTGTNGSAIQGIQFTFTNATLSIVDVQTNVEVSTYPNPTTSVLNIKAGDFKTNSFMYSLYDITGKQVKAGMVSDKTTQINVNNLPNATYILKVKNNKDHSTKTFKIIKN</sequence>
<evidence type="ECO:0000256" key="2">
    <source>
        <dbReference type="SAM" id="SignalP"/>
    </source>
</evidence>
<evidence type="ECO:0000313" key="5">
    <source>
        <dbReference type="Proteomes" id="UP000032361"/>
    </source>
</evidence>
<dbReference type="Pfam" id="PF18962">
    <property type="entry name" value="Por_Secre_tail"/>
    <property type="match status" value="1"/>
</dbReference>
<feature type="signal peptide" evidence="2">
    <location>
        <begin position="1"/>
        <end position="26"/>
    </location>
</feature>
<organism evidence="4 5">
    <name type="scientific">Neotamlana nanhaiensis</name>
    <dbReference type="NCBI Taxonomy" id="1382798"/>
    <lineage>
        <taxon>Bacteria</taxon>
        <taxon>Pseudomonadati</taxon>
        <taxon>Bacteroidota</taxon>
        <taxon>Flavobacteriia</taxon>
        <taxon>Flavobacteriales</taxon>
        <taxon>Flavobacteriaceae</taxon>
        <taxon>Neotamlana</taxon>
    </lineage>
</organism>
<proteinExistence type="predicted"/>
<dbReference type="NCBIfam" id="TIGR04183">
    <property type="entry name" value="Por_Secre_tail"/>
    <property type="match status" value="1"/>
</dbReference>
<dbReference type="AlphaFoldDB" id="A0A0D7W580"/>
<evidence type="ECO:0000313" key="4">
    <source>
        <dbReference type="EMBL" id="KJD34255.1"/>
    </source>
</evidence>
<keyword evidence="5" id="KW-1185">Reference proteome</keyword>
<feature type="domain" description="Secretion system C-terminal sorting" evidence="3">
    <location>
        <begin position="90"/>
        <end position="161"/>
    </location>
</feature>
<protein>
    <recommendedName>
        <fullName evidence="3">Secretion system C-terminal sorting domain-containing protein</fullName>
    </recommendedName>
</protein>
<dbReference type="STRING" id="1382798.PK35_00025"/>
<name>A0A0D7W580_9FLAO</name>